<dbReference type="InterPro" id="IPR029032">
    <property type="entry name" value="AhpD-like"/>
</dbReference>
<reference evidence="2 3" key="1">
    <citation type="submission" date="2018-10" db="EMBL/GenBank/DDBJ databases">
        <title>Draft genome of Mycobacterium hodleri strain B.</title>
        <authorList>
            <person name="Amande T.J."/>
            <person name="Mcgenity T.J."/>
        </authorList>
    </citation>
    <scope>NUCLEOTIDE SEQUENCE [LARGE SCALE GENOMIC DNA]</scope>
    <source>
        <strain evidence="2 3">B</strain>
    </source>
</reference>
<dbReference type="PANTHER" id="PTHR34846:SF11">
    <property type="entry name" value="4-CARBOXYMUCONOLACTONE DECARBOXYLASE FAMILY PROTEIN (AFU_ORTHOLOGUE AFUA_6G11590)"/>
    <property type="match status" value="1"/>
</dbReference>
<sequence>MSTSPASKFDELGGRLRLLPVDELDHAQAALHARLLTTRLARADDAGYRAVLPDGRLIGPFNGFLRTPAISGPQLDWAQAISAGGLPDDVREAAILTVGAEWETAYVLYAHSLAARKAGISDQDIDALRSARREPAGVSPEAKLAHRLTVAIVRDHDVPDDLYGEVVETFGEPATVTLVALVGQYLVTSALLTCFRVPAPPDQSA</sequence>
<dbReference type="AlphaFoldDB" id="A0A544W8P1"/>
<dbReference type="RefSeq" id="WP_142549893.1">
    <property type="nucleotide sequence ID" value="NZ_VIFX01000001.1"/>
</dbReference>
<accession>A0A544W8P1</accession>
<dbReference type="EMBL" id="VIFX01000001">
    <property type="protein sequence ID" value="TQR88569.1"/>
    <property type="molecule type" value="Genomic_DNA"/>
</dbReference>
<dbReference type="Proteomes" id="UP000315759">
    <property type="component" value="Unassembled WGS sequence"/>
</dbReference>
<keyword evidence="3" id="KW-1185">Reference proteome</keyword>
<protein>
    <submittedName>
        <fullName evidence="2">Carboxymuconolactone decarboxylase family protein</fullName>
    </submittedName>
</protein>
<evidence type="ECO:0000313" key="2">
    <source>
        <dbReference type="EMBL" id="TQR88569.1"/>
    </source>
</evidence>
<dbReference type="PANTHER" id="PTHR34846">
    <property type="entry name" value="4-CARBOXYMUCONOLACTONE DECARBOXYLASE FAMILY PROTEIN (AFU_ORTHOLOGUE AFUA_6G11590)"/>
    <property type="match status" value="1"/>
</dbReference>
<feature type="domain" description="Carboxymuconolactone decarboxylase-like" evidence="1">
    <location>
        <begin position="78"/>
        <end position="142"/>
    </location>
</feature>
<dbReference type="Pfam" id="PF02627">
    <property type="entry name" value="CMD"/>
    <property type="match status" value="1"/>
</dbReference>
<dbReference type="Gene3D" id="1.20.1290.10">
    <property type="entry name" value="AhpD-like"/>
    <property type="match status" value="1"/>
</dbReference>
<evidence type="ECO:0000259" key="1">
    <source>
        <dbReference type="Pfam" id="PF02627"/>
    </source>
</evidence>
<gene>
    <name evidence="2" type="ORF">D8S82_00750</name>
</gene>
<name>A0A544W8P1_9MYCO</name>
<dbReference type="SUPFAM" id="SSF69118">
    <property type="entry name" value="AhpD-like"/>
    <property type="match status" value="1"/>
</dbReference>
<dbReference type="InterPro" id="IPR003779">
    <property type="entry name" value="CMD-like"/>
</dbReference>
<organism evidence="2 3">
    <name type="scientific">Mycolicibacterium hodleri</name>
    <dbReference type="NCBI Taxonomy" id="49897"/>
    <lineage>
        <taxon>Bacteria</taxon>
        <taxon>Bacillati</taxon>
        <taxon>Actinomycetota</taxon>
        <taxon>Actinomycetes</taxon>
        <taxon>Mycobacteriales</taxon>
        <taxon>Mycobacteriaceae</taxon>
        <taxon>Mycolicibacterium</taxon>
    </lineage>
</organism>
<comment type="caution">
    <text evidence="2">The sequence shown here is derived from an EMBL/GenBank/DDBJ whole genome shotgun (WGS) entry which is preliminary data.</text>
</comment>
<proteinExistence type="predicted"/>
<evidence type="ECO:0000313" key="3">
    <source>
        <dbReference type="Proteomes" id="UP000315759"/>
    </source>
</evidence>